<dbReference type="SUPFAM" id="SSF54373">
    <property type="entry name" value="FAD-linked reductases, C-terminal domain"/>
    <property type="match status" value="1"/>
</dbReference>
<comment type="similarity">
    <text evidence="10">In the C-terminal section; belongs to the DAO family.</text>
</comment>
<dbReference type="Gene3D" id="3.50.50.60">
    <property type="entry name" value="FAD/NAD(P)-binding domain"/>
    <property type="match status" value="1"/>
</dbReference>
<keyword evidence="7 10" id="KW-0274">FAD</keyword>
<dbReference type="PANTHER" id="PTHR13847">
    <property type="entry name" value="SARCOSINE DEHYDROGENASE-RELATED"/>
    <property type="match status" value="1"/>
</dbReference>
<dbReference type="HAMAP" id="MF_01102">
    <property type="entry name" value="MnmC"/>
    <property type="match status" value="1"/>
</dbReference>
<keyword evidence="5 10" id="KW-0949">S-adenosyl-L-methionine</keyword>
<dbReference type="NCBIfam" id="NF033855">
    <property type="entry name" value="tRNA_MNMC2"/>
    <property type="match status" value="1"/>
</dbReference>
<dbReference type="Gene3D" id="3.40.50.150">
    <property type="entry name" value="Vaccinia Virus protein VP39"/>
    <property type="match status" value="1"/>
</dbReference>
<comment type="subcellular location">
    <subcellularLocation>
        <location evidence="10">Cytoplasm</location>
    </subcellularLocation>
</comment>
<dbReference type="Pfam" id="PF01266">
    <property type="entry name" value="DAO"/>
    <property type="match status" value="1"/>
</dbReference>
<evidence type="ECO:0000313" key="15">
    <source>
        <dbReference type="Proteomes" id="UP001163266"/>
    </source>
</evidence>
<evidence type="ECO:0000256" key="1">
    <source>
        <dbReference type="ARBA" id="ARBA00022490"/>
    </source>
</evidence>
<dbReference type="InterPro" id="IPR006076">
    <property type="entry name" value="FAD-dep_OxRdtase"/>
</dbReference>
<evidence type="ECO:0000256" key="8">
    <source>
        <dbReference type="ARBA" id="ARBA00023002"/>
    </source>
</evidence>
<dbReference type="NCBIfam" id="NF002483">
    <property type="entry name" value="PRK01747.1-4"/>
    <property type="match status" value="1"/>
</dbReference>
<feature type="region of interest" description="Disordered" evidence="11">
    <location>
        <begin position="563"/>
        <end position="583"/>
    </location>
</feature>
<dbReference type="NCBIfam" id="NF002481">
    <property type="entry name" value="PRK01747.1-2"/>
    <property type="match status" value="1"/>
</dbReference>
<keyword evidence="4 10" id="KW-0808">Transferase</keyword>
<dbReference type="InterPro" id="IPR036188">
    <property type="entry name" value="FAD/NAD-bd_sf"/>
</dbReference>
<dbReference type="EMBL" id="CP110257">
    <property type="protein sequence ID" value="UZD56241.1"/>
    <property type="molecule type" value="Genomic_DNA"/>
</dbReference>
<dbReference type="EC" id="1.5.-.-" evidence="10"/>
<dbReference type="EC" id="2.1.1.61" evidence="10"/>
<dbReference type="Gene3D" id="3.30.9.10">
    <property type="entry name" value="D-Amino Acid Oxidase, subunit A, domain 2"/>
    <property type="match status" value="1"/>
</dbReference>
<accession>A0ABY6MW80</accession>
<dbReference type="PANTHER" id="PTHR13847:SF283">
    <property type="entry name" value="TRNA 5-METHYLAMINOMETHYL-2-THIOURIDINE BIOSYNTHESIS BIFUNCTIONAL PROTEIN MNMC"/>
    <property type="match status" value="1"/>
</dbReference>
<name>A0ABY6MW80_9BURK</name>
<feature type="domain" description="FAD dependent oxidoreductase" evidence="12">
    <location>
        <begin position="253"/>
        <end position="615"/>
    </location>
</feature>
<evidence type="ECO:0000256" key="11">
    <source>
        <dbReference type="SAM" id="MobiDB-lite"/>
    </source>
</evidence>
<keyword evidence="8 10" id="KW-0560">Oxidoreductase</keyword>
<evidence type="ECO:0000259" key="13">
    <source>
        <dbReference type="Pfam" id="PF05430"/>
    </source>
</evidence>
<evidence type="ECO:0000256" key="6">
    <source>
        <dbReference type="ARBA" id="ARBA00022694"/>
    </source>
</evidence>
<dbReference type="NCBIfam" id="TIGR03197">
    <property type="entry name" value="MnmC_Cterm"/>
    <property type="match status" value="1"/>
</dbReference>
<dbReference type="SUPFAM" id="SSF51971">
    <property type="entry name" value="Nucleotide-binding domain"/>
    <property type="match status" value="1"/>
</dbReference>
<reference evidence="14" key="1">
    <citation type="submission" date="2022-10" db="EMBL/GenBank/DDBJ databases">
        <title>Complete genome sequence of Schlegelella aquatica LMG 23380.</title>
        <authorList>
            <person name="Musilova J."/>
            <person name="Kourilova X."/>
            <person name="Bezdicek M."/>
            <person name="Hermankova K."/>
            <person name="Obruca S."/>
            <person name="Sedlar K."/>
        </authorList>
    </citation>
    <scope>NUCLEOTIDE SEQUENCE</scope>
    <source>
        <strain evidence="14">LMG 23380</strain>
    </source>
</reference>
<gene>
    <name evidence="10 14" type="primary">mnmC</name>
    <name evidence="14" type="ORF">OMP39_06620</name>
</gene>
<dbReference type="InterPro" id="IPR017610">
    <property type="entry name" value="tRNA_S-uridine_synth_MnmC_C"/>
</dbReference>
<evidence type="ECO:0000313" key="14">
    <source>
        <dbReference type="EMBL" id="UZD56241.1"/>
    </source>
</evidence>
<dbReference type="InterPro" id="IPR023032">
    <property type="entry name" value="tRNA_MAMT_biosynth_bifunc_MnmC"/>
</dbReference>
<organism evidence="14 15">
    <name type="scientific">Caldimonas aquatica</name>
    <dbReference type="NCBI Taxonomy" id="376175"/>
    <lineage>
        <taxon>Bacteria</taxon>
        <taxon>Pseudomonadati</taxon>
        <taxon>Pseudomonadota</taxon>
        <taxon>Betaproteobacteria</taxon>
        <taxon>Burkholderiales</taxon>
        <taxon>Sphaerotilaceae</taxon>
        <taxon>Caldimonas</taxon>
    </lineage>
</organism>
<feature type="region of interest" description="tRNA (mnm(5)s(2)U34)-methyltransferase" evidence="10">
    <location>
        <begin position="1"/>
        <end position="232"/>
    </location>
</feature>
<dbReference type="Pfam" id="PF05430">
    <property type="entry name" value="Methyltransf_30"/>
    <property type="match status" value="1"/>
</dbReference>
<keyword evidence="15" id="KW-1185">Reference proteome</keyword>
<keyword evidence="1 10" id="KW-0963">Cytoplasm</keyword>
<feature type="region of interest" description="FAD-dependent cmnm(5)s(2)U34 oxidoreductase" evidence="10">
    <location>
        <begin position="256"/>
        <end position="646"/>
    </location>
</feature>
<comment type="cofactor">
    <cofactor evidence="10">
        <name>FAD</name>
        <dbReference type="ChEBI" id="CHEBI:57692"/>
    </cofactor>
</comment>
<dbReference type="InterPro" id="IPR029063">
    <property type="entry name" value="SAM-dependent_MTases_sf"/>
</dbReference>
<evidence type="ECO:0000259" key="12">
    <source>
        <dbReference type="Pfam" id="PF01266"/>
    </source>
</evidence>
<dbReference type="RefSeq" id="WP_264894149.1">
    <property type="nucleotide sequence ID" value="NZ_CP110257.1"/>
</dbReference>
<evidence type="ECO:0000256" key="7">
    <source>
        <dbReference type="ARBA" id="ARBA00022827"/>
    </source>
</evidence>
<evidence type="ECO:0000256" key="4">
    <source>
        <dbReference type="ARBA" id="ARBA00022679"/>
    </source>
</evidence>
<proteinExistence type="inferred from homology"/>
<comment type="catalytic activity">
    <reaction evidence="10">
        <text>5-aminomethyl-2-thiouridine(34) in tRNA + S-adenosyl-L-methionine = 5-methylaminomethyl-2-thiouridine(34) in tRNA + S-adenosyl-L-homocysteine + H(+)</text>
        <dbReference type="Rhea" id="RHEA:19569"/>
        <dbReference type="Rhea" id="RHEA-COMP:10195"/>
        <dbReference type="Rhea" id="RHEA-COMP:10197"/>
        <dbReference type="ChEBI" id="CHEBI:15378"/>
        <dbReference type="ChEBI" id="CHEBI:57856"/>
        <dbReference type="ChEBI" id="CHEBI:59789"/>
        <dbReference type="ChEBI" id="CHEBI:74454"/>
        <dbReference type="ChEBI" id="CHEBI:74455"/>
        <dbReference type="EC" id="2.1.1.61"/>
    </reaction>
</comment>
<comment type="similarity">
    <text evidence="10">In the N-terminal section; belongs to the methyltransferase superfamily. tRNA (mnm(5)s(2)U34)-methyltransferase family.</text>
</comment>
<evidence type="ECO:0000256" key="9">
    <source>
        <dbReference type="ARBA" id="ARBA00023268"/>
    </source>
</evidence>
<evidence type="ECO:0000256" key="3">
    <source>
        <dbReference type="ARBA" id="ARBA00022630"/>
    </source>
</evidence>
<protein>
    <recommendedName>
        <fullName evidence="10">tRNA 5-methylaminomethyl-2-thiouridine biosynthesis bifunctional protein MnmC</fullName>
        <shortName evidence="10">tRNA mnm(5)s(2)U biosynthesis bifunctional protein</shortName>
    </recommendedName>
    <domain>
        <recommendedName>
            <fullName evidence="10">tRNA (mnm(5)s(2)U34)-methyltransferase</fullName>
            <ecNumber evidence="10">2.1.1.61</ecNumber>
        </recommendedName>
    </domain>
    <domain>
        <recommendedName>
            <fullName evidence="10">FAD-dependent cmnm(5)s(2)U34 oxidoreductase</fullName>
            <ecNumber evidence="10">1.5.-.-</ecNumber>
        </recommendedName>
    </domain>
</protein>
<comment type="function">
    <text evidence="10">Catalyzes the last two steps in the biosynthesis of 5-methylaminomethyl-2-thiouridine (mnm(5)s(2)U) at the wobble position (U34) in tRNA. Catalyzes the FAD-dependent demodification of cmnm(5)s(2)U34 to nm(5)s(2)U34, followed by the transfer of a methyl group from S-adenosyl-L-methionine to nm(5)s(2)U34, to form mnm(5)s(2)U34.</text>
</comment>
<keyword evidence="9 10" id="KW-0511">Multifunctional enzyme</keyword>
<keyword evidence="3 10" id="KW-0285">Flavoprotein</keyword>
<dbReference type="Proteomes" id="UP001163266">
    <property type="component" value="Chromosome"/>
</dbReference>
<dbReference type="InterPro" id="IPR047785">
    <property type="entry name" value="tRNA_MNMC2"/>
</dbReference>
<dbReference type="InterPro" id="IPR008471">
    <property type="entry name" value="MnmC-like_methylTransf"/>
</dbReference>
<evidence type="ECO:0000256" key="10">
    <source>
        <dbReference type="HAMAP-Rule" id="MF_01102"/>
    </source>
</evidence>
<evidence type="ECO:0000256" key="2">
    <source>
        <dbReference type="ARBA" id="ARBA00022603"/>
    </source>
</evidence>
<sequence length="646" mass="69346">MNTKPIRPAEIELREGVPFAPAFGDVYHTRAGALAQAQHVFLRGNGLPERWRGRREFVVLETGFGLGNNFLATWHAWRADPARCERLVFLSIEKHPLRASDLAAVHREHPWPELVGELLARWPVATPNLHRLEFEHGRVLLILALGDVEDLLPELQARADALYLDGFAPAKNREMWSPSVFHQLARLAAPGATAATWSAARAVRDGLSAAGFDVETAPGFGGKRDMTVARHAPRHQPRGPVALQGADVARREALIVGGGLAGASVAAALAVRGWACTVFDRHASAAQEGSGNPGGLYRGIVNRQDGPHARLHRSAALHLAALVDRLRPALVGGFDGLLRLESLLAGDEEATLGQMRALLDALGLPPRYAQALDAGLASEMAGIRLTSPAWFFPSGGWLRPASLVSHWLGTPGVQWRGDARVEALHAVPQGWQLRAAHGEVLAQAPVVVLANAADAAWLAPSPAWRLRAVRGQITGVPADSPGLRAPHVPVASAGYVLPAHDGWVWCGATAQADDPDGAVREADHLHNLEQLARLTGHPVRPSPLALRGRVGWRAVTEDRLPLVGPVPDDEAAQASPQRLTQPRHVPRRPGLYLCTGLGSRGITWSALCGEVLAAWIDGSPLPVEADLRDALDPARFISRAVRRAPR</sequence>
<keyword evidence="6 10" id="KW-0819">tRNA processing</keyword>
<evidence type="ECO:0000256" key="5">
    <source>
        <dbReference type="ARBA" id="ARBA00022691"/>
    </source>
</evidence>
<feature type="domain" description="MnmC-like methyltransferase" evidence="13">
    <location>
        <begin position="113"/>
        <end position="231"/>
    </location>
</feature>
<keyword evidence="2 10" id="KW-0489">Methyltransferase</keyword>